<organism evidence="2 3">
    <name type="scientific">Populus deltoides</name>
    <name type="common">Eastern poplar</name>
    <name type="synonym">Eastern cottonwood</name>
    <dbReference type="NCBI Taxonomy" id="3696"/>
    <lineage>
        <taxon>Eukaryota</taxon>
        <taxon>Viridiplantae</taxon>
        <taxon>Streptophyta</taxon>
        <taxon>Embryophyta</taxon>
        <taxon>Tracheophyta</taxon>
        <taxon>Spermatophyta</taxon>
        <taxon>Magnoliopsida</taxon>
        <taxon>eudicotyledons</taxon>
        <taxon>Gunneridae</taxon>
        <taxon>Pentapetalae</taxon>
        <taxon>rosids</taxon>
        <taxon>fabids</taxon>
        <taxon>Malpighiales</taxon>
        <taxon>Salicaceae</taxon>
        <taxon>Saliceae</taxon>
        <taxon>Populus</taxon>
    </lineage>
</organism>
<name>A0A8T2X8N1_POPDE</name>
<dbReference type="AlphaFoldDB" id="A0A8T2X8N1"/>
<comment type="caution">
    <text evidence="2">The sequence shown here is derived from an EMBL/GenBank/DDBJ whole genome shotgun (WGS) entry which is preliminary data.</text>
</comment>
<accession>A0A8T2X8N1</accession>
<keyword evidence="1" id="KW-0812">Transmembrane</keyword>
<gene>
    <name evidence="2" type="ORF">H0E87_024155</name>
</gene>
<feature type="transmembrane region" description="Helical" evidence="1">
    <location>
        <begin position="33"/>
        <end position="55"/>
    </location>
</feature>
<keyword evidence="1" id="KW-1133">Transmembrane helix</keyword>
<keyword evidence="3" id="KW-1185">Reference proteome</keyword>
<reference evidence="2" key="1">
    <citation type="journal article" date="2021" name="J. Hered.">
        <title>Genome Assembly of Salicaceae Populus deltoides (Eastern Cottonwood) I-69 Based on Nanopore Sequencing and Hi-C Technologies.</title>
        <authorList>
            <person name="Bai S."/>
            <person name="Wu H."/>
            <person name="Zhang J."/>
            <person name="Pan Z."/>
            <person name="Zhao W."/>
            <person name="Li Z."/>
            <person name="Tong C."/>
        </authorList>
    </citation>
    <scope>NUCLEOTIDE SEQUENCE</scope>
    <source>
        <tissue evidence="2">Leaf</tissue>
    </source>
</reference>
<protein>
    <submittedName>
        <fullName evidence="2">Uncharacterized protein</fullName>
    </submittedName>
</protein>
<proteinExistence type="predicted"/>
<evidence type="ECO:0000313" key="2">
    <source>
        <dbReference type="EMBL" id="KAH8488377.1"/>
    </source>
</evidence>
<dbReference type="EMBL" id="JACEGQ020000014">
    <property type="protein sequence ID" value="KAH8488377.1"/>
    <property type="molecule type" value="Genomic_DNA"/>
</dbReference>
<sequence length="118" mass="12489">MEDTWALASGNKCSICISSPIPSFYVRPHHTSIIFHLSSFINAVGPSALIIINFVMRMWSPLIKATAHSIATAYGGGGEYFSNPLFTCTARDHHSVIVLCLLCGGGTSSTAGQKCGGL</sequence>
<keyword evidence="1" id="KW-0472">Membrane</keyword>
<evidence type="ECO:0000313" key="3">
    <source>
        <dbReference type="Proteomes" id="UP000807159"/>
    </source>
</evidence>
<evidence type="ECO:0000256" key="1">
    <source>
        <dbReference type="SAM" id="Phobius"/>
    </source>
</evidence>
<dbReference type="Proteomes" id="UP000807159">
    <property type="component" value="Chromosome 14"/>
</dbReference>